<feature type="coiled-coil region" evidence="1">
    <location>
        <begin position="83"/>
        <end position="110"/>
    </location>
</feature>
<dbReference type="KEGG" id="frc:KX01_908"/>
<sequence length="350" mass="38766">MSGNEINNPNKDIKQKRSKAIPSLSLIISLAALAGSGFTYLSFKNTNLTQDQGVGQEIKINSSKIESFQKNLEDIESSRGQVLASLNDQNQAQSQSIAALQKQIEYLNAQVTSPTRDVYTDLSIINIQSAIDYLTLAKDVALFSNDTVKANSLINVAFQKLQSVPTVEISASEQVSVRNALKNHTTSTDVIRNFIVIEGQIAGLTLVTPENATQPKTQNSSDDKSKLLGYLGSMVEIQDISKDQKLIATKESQQYISDTLYMTLINLQNALYINDETFIKQAKDNLLNILKTYFVQDDKAKQVISEIEKLHTQQSGSLSDEIDKLIDKLTKQQNQLISEAKQNSNSIKEN</sequence>
<dbReference type="Proteomes" id="UP000182521">
    <property type="component" value="Chromosome"/>
</dbReference>
<evidence type="ECO:0000256" key="1">
    <source>
        <dbReference type="SAM" id="Coils"/>
    </source>
</evidence>
<keyword evidence="4" id="KW-1185">Reference proteome</keyword>
<gene>
    <name evidence="3" type="ORF">KX01_908</name>
</gene>
<dbReference type="OrthoDB" id="5603741at2"/>
<organism evidence="3 4">
    <name type="scientific">Francisella frigiditurris</name>
    <dbReference type="NCBI Taxonomy" id="1542390"/>
    <lineage>
        <taxon>Bacteria</taxon>
        <taxon>Pseudomonadati</taxon>
        <taxon>Pseudomonadota</taxon>
        <taxon>Gammaproteobacteria</taxon>
        <taxon>Thiotrichales</taxon>
        <taxon>Francisellaceae</taxon>
        <taxon>Francisella</taxon>
    </lineage>
</organism>
<reference evidence="4" key="1">
    <citation type="submission" date="2014-10" db="EMBL/GenBank/DDBJ databases">
        <authorList>
            <person name="Kuske C.R."/>
            <person name="Challacombe J.F."/>
            <person name="Daligault H.E."/>
            <person name="Davenport K.W."/>
            <person name="Johnson S.L."/>
            <person name="Siddaramappa S."/>
            <person name="Petersen J.M."/>
        </authorList>
    </citation>
    <scope>NUCLEOTIDE SEQUENCE [LARGE SCALE GENOMIC DNA]</scope>
    <source>
        <strain evidence="4">CA97-1460</strain>
    </source>
</reference>
<evidence type="ECO:0000256" key="2">
    <source>
        <dbReference type="SAM" id="Phobius"/>
    </source>
</evidence>
<name>A0A1J0KW86_9GAMM</name>
<evidence type="ECO:0000313" key="4">
    <source>
        <dbReference type="Proteomes" id="UP000182521"/>
    </source>
</evidence>
<keyword evidence="1" id="KW-0175">Coiled coil</keyword>
<protein>
    <recommendedName>
        <fullName evidence="5">HemX family protein</fullName>
    </recommendedName>
</protein>
<keyword evidence="2" id="KW-0472">Membrane</keyword>
<accession>A0A1J0KW86</accession>
<keyword evidence="2" id="KW-0812">Transmembrane</keyword>
<dbReference type="AlphaFoldDB" id="A0A1J0KW86"/>
<proteinExistence type="predicted"/>
<dbReference type="RefSeq" id="WP_071663844.1">
    <property type="nucleotide sequence ID" value="NZ_CP009654.1"/>
</dbReference>
<feature type="transmembrane region" description="Helical" evidence="2">
    <location>
        <begin position="21"/>
        <end position="43"/>
    </location>
</feature>
<dbReference type="STRING" id="1542390.KX01_908"/>
<keyword evidence="2" id="KW-1133">Transmembrane helix</keyword>
<evidence type="ECO:0000313" key="3">
    <source>
        <dbReference type="EMBL" id="APC97878.1"/>
    </source>
</evidence>
<dbReference type="EMBL" id="CP009654">
    <property type="protein sequence ID" value="APC97878.1"/>
    <property type="molecule type" value="Genomic_DNA"/>
</dbReference>
<evidence type="ECO:0008006" key="5">
    <source>
        <dbReference type="Google" id="ProtNLM"/>
    </source>
</evidence>